<name>A0A1M2VJP8_TRAPU</name>
<dbReference type="Proteomes" id="UP000184267">
    <property type="component" value="Unassembled WGS sequence"/>
</dbReference>
<gene>
    <name evidence="5" type="ORF">TRAPUB_1253</name>
</gene>
<dbReference type="InterPro" id="IPR001841">
    <property type="entry name" value="Znf_RING"/>
</dbReference>
<dbReference type="PROSITE" id="PS50089">
    <property type="entry name" value="ZF_RING_2"/>
    <property type="match status" value="1"/>
</dbReference>
<dbReference type="GO" id="GO:0008270">
    <property type="term" value="F:zinc ion binding"/>
    <property type="evidence" value="ECO:0007669"/>
    <property type="project" value="UniProtKB-KW"/>
</dbReference>
<keyword evidence="1" id="KW-0862">Zinc</keyword>
<dbReference type="SUPFAM" id="SSF57850">
    <property type="entry name" value="RING/U-box"/>
    <property type="match status" value="1"/>
</dbReference>
<organism evidence="5 6">
    <name type="scientific">Trametes pubescens</name>
    <name type="common">White-rot fungus</name>
    <dbReference type="NCBI Taxonomy" id="154538"/>
    <lineage>
        <taxon>Eukaryota</taxon>
        <taxon>Fungi</taxon>
        <taxon>Dikarya</taxon>
        <taxon>Basidiomycota</taxon>
        <taxon>Agaricomycotina</taxon>
        <taxon>Agaricomycetes</taxon>
        <taxon>Polyporales</taxon>
        <taxon>Polyporaceae</taxon>
        <taxon>Trametes</taxon>
    </lineage>
</organism>
<dbReference type="OMA" id="CKHIVYV"/>
<evidence type="ECO:0000313" key="5">
    <source>
        <dbReference type="EMBL" id="OJT07851.1"/>
    </source>
</evidence>
<dbReference type="Pfam" id="PF04434">
    <property type="entry name" value="SWIM"/>
    <property type="match status" value="1"/>
</dbReference>
<protein>
    <submittedName>
        <fullName evidence="5">Mitogen-activated protein kinase kinase kinase 1</fullName>
    </submittedName>
</protein>
<reference evidence="5 6" key="1">
    <citation type="submission" date="2016-10" db="EMBL/GenBank/DDBJ databases">
        <title>Genome sequence of the basidiomycete white-rot fungus Trametes pubescens.</title>
        <authorList>
            <person name="Makela M.R."/>
            <person name="Granchi Z."/>
            <person name="Peng M."/>
            <person name="De Vries R.P."/>
            <person name="Grigoriev I."/>
            <person name="Riley R."/>
            <person name="Hilden K."/>
        </authorList>
    </citation>
    <scope>NUCLEOTIDE SEQUENCE [LARGE SCALE GENOMIC DNA]</scope>
    <source>
        <strain evidence="5 6">FBCC735</strain>
    </source>
</reference>
<keyword evidence="5" id="KW-0808">Transferase</keyword>
<evidence type="ECO:0000259" key="3">
    <source>
        <dbReference type="PROSITE" id="PS50089"/>
    </source>
</evidence>
<keyword evidence="1" id="KW-0479">Metal-binding</keyword>
<feature type="domain" description="SWIM-type" evidence="4">
    <location>
        <begin position="117"/>
        <end position="149"/>
    </location>
</feature>
<keyword evidence="5" id="KW-0418">Kinase</keyword>
<dbReference type="PANTHER" id="PTHR21540">
    <property type="entry name" value="RING FINGER AND SWIM DOMAIN-CONTAINING PROTEIN 2"/>
    <property type="match status" value="1"/>
</dbReference>
<evidence type="ECO:0000256" key="1">
    <source>
        <dbReference type="PROSITE-ProRule" id="PRU00175"/>
    </source>
</evidence>
<evidence type="ECO:0000313" key="6">
    <source>
        <dbReference type="Proteomes" id="UP000184267"/>
    </source>
</evidence>
<dbReference type="CDD" id="cd16494">
    <property type="entry name" value="RING-CH-C4HC3_ZSWM2"/>
    <property type="match status" value="1"/>
</dbReference>
<keyword evidence="6" id="KW-1185">Reference proteome</keyword>
<dbReference type="InterPro" id="IPR007527">
    <property type="entry name" value="Znf_SWIM"/>
</dbReference>
<evidence type="ECO:0000256" key="2">
    <source>
        <dbReference type="SAM" id="MobiDB-lite"/>
    </source>
</evidence>
<sequence>MPPRKRKAVDDSYTGYSSYTCAASYPATAVPGASSNPILVDSSAAQKPAPKRQRKAKDPDAPVPEKRGAIFKKACPKNIIERVERVMQQRFFMIDRRRQGTELKEEFSVLGSTGNVYTVVIDKKPSCTCPDASKGNHCKHILFIFLKVLQVTQKSGYWYQKALLTSELVEIFAEAPQAPAAIAHERIRNAYAQATGKAIPSSSQKSGKKRLPGKEDDCPICYENMHGASETLLVFCEECGNGLHKECFQQWANAAKGAATCVFCRAEWVAPVAVGGSKAASRSAEGYINLAGVAGRYRVPSAY</sequence>
<dbReference type="PANTHER" id="PTHR21540:SF0">
    <property type="entry name" value="PHD FAMILY PROTEIN"/>
    <property type="match status" value="1"/>
</dbReference>
<accession>A0A1M2VJP8</accession>
<dbReference type="AlphaFoldDB" id="A0A1M2VJP8"/>
<dbReference type="Pfam" id="PF13639">
    <property type="entry name" value="zf-RING_2"/>
    <property type="match status" value="1"/>
</dbReference>
<dbReference type="PROSITE" id="PS50966">
    <property type="entry name" value="ZF_SWIM"/>
    <property type="match status" value="1"/>
</dbReference>
<proteinExistence type="predicted"/>
<evidence type="ECO:0000259" key="4">
    <source>
        <dbReference type="PROSITE" id="PS50966"/>
    </source>
</evidence>
<dbReference type="OrthoDB" id="2122982at2759"/>
<dbReference type="Gene3D" id="3.30.40.10">
    <property type="entry name" value="Zinc/RING finger domain, C3HC4 (zinc finger)"/>
    <property type="match status" value="1"/>
</dbReference>
<dbReference type="EMBL" id="MNAD01001113">
    <property type="protein sequence ID" value="OJT07851.1"/>
    <property type="molecule type" value="Genomic_DNA"/>
</dbReference>
<comment type="caution">
    <text evidence="5">The sequence shown here is derived from an EMBL/GenBank/DDBJ whole genome shotgun (WGS) entry which is preliminary data.</text>
</comment>
<dbReference type="GO" id="GO:0061630">
    <property type="term" value="F:ubiquitin protein ligase activity"/>
    <property type="evidence" value="ECO:0007669"/>
    <property type="project" value="InterPro"/>
</dbReference>
<keyword evidence="1" id="KW-0863">Zinc-finger</keyword>
<feature type="region of interest" description="Disordered" evidence="2">
    <location>
        <begin position="36"/>
        <end position="64"/>
    </location>
</feature>
<dbReference type="InterPro" id="IPR013083">
    <property type="entry name" value="Znf_RING/FYVE/PHD"/>
</dbReference>
<feature type="domain" description="RING-type" evidence="3">
    <location>
        <begin position="218"/>
        <end position="265"/>
    </location>
</feature>
<dbReference type="InterPro" id="IPR039903">
    <property type="entry name" value="Zswim2"/>
</dbReference>
<dbReference type="GO" id="GO:0016301">
    <property type="term" value="F:kinase activity"/>
    <property type="evidence" value="ECO:0007669"/>
    <property type="project" value="UniProtKB-KW"/>
</dbReference>
<dbReference type="STRING" id="154538.A0A1M2VJP8"/>